<accession>A0A2W7I407</accession>
<dbReference type="AlphaFoldDB" id="A0A2W7I407"/>
<organism evidence="2 3">
    <name type="scientific">Mesonia algae</name>
    <dbReference type="NCBI Taxonomy" id="213248"/>
    <lineage>
        <taxon>Bacteria</taxon>
        <taxon>Pseudomonadati</taxon>
        <taxon>Bacteroidota</taxon>
        <taxon>Flavobacteriia</taxon>
        <taxon>Flavobacteriales</taxon>
        <taxon>Flavobacteriaceae</taxon>
        <taxon>Mesonia</taxon>
    </lineage>
</organism>
<keyword evidence="1" id="KW-0732">Signal</keyword>
<feature type="chain" id="PRO_5016093502" evidence="1">
    <location>
        <begin position="22"/>
        <end position="130"/>
    </location>
</feature>
<evidence type="ECO:0000313" key="3">
    <source>
        <dbReference type="Proteomes" id="UP000249542"/>
    </source>
</evidence>
<dbReference type="RefSeq" id="WP_111540626.1">
    <property type="nucleotide sequence ID" value="NZ_QKYV01000003.1"/>
</dbReference>
<evidence type="ECO:0000256" key="1">
    <source>
        <dbReference type="SAM" id="SignalP"/>
    </source>
</evidence>
<feature type="signal peptide" evidence="1">
    <location>
        <begin position="1"/>
        <end position="21"/>
    </location>
</feature>
<protein>
    <submittedName>
        <fullName evidence="2">Uncharacterized protein</fullName>
    </submittedName>
</protein>
<sequence>MKTITKITIIFLLMISFSSLGNVTTTLDHNREPQISENKPTRLSLLFELKRSGELSQLEFEDRLKDECLILEAEFISKFSNPKIIENSKAKFKKWTQLLAKDQITLKEFEWLINGWLDCLELRLKLGKDE</sequence>
<proteinExistence type="predicted"/>
<comment type="caution">
    <text evidence="2">The sequence shown here is derived from an EMBL/GenBank/DDBJ whole genome shotgun (WGS) entry which is preliminary data.</text>
</comment>
<evidence type="ECO:0000313" key="2">
    <source>
        <dbReference type="EMBL" id="PZW41621.1"/>
    </source>
</evidence>
<keyword evidence="3" id="KW-1185">Reference proteome</keyword>
<reference evidence="2 3" key="1">
    <citation type="submission" date="2018-06" db="EMBL/GenBank/DDBJ databases">
        <title>Genomic Encyclopedia of Archaeal and Bacterial Type Strains, Phase II (KMG-II): from individual species to whole genera.</title>
        <authorList>
            <person name="Goeker M."/>
        </authorList>
    </citation>
    <scope>NUCLEOTIDE SEQUENCE [LARGE SCALE GENOMIC DNA]</scope>
    <source>
        <strain evidence="2 3">DSM 15361</strain>
    </source>
</reference>
<gene>
    <name evidence="2" type="ORF">LX95_01302</name>
</gene>
<dbReference type="Proteomes" id="UP000249542">
    <property type="component" value="Unassembled WGS sequence"/>
</dbReference>
<dbReference type="EMBL" id="QKYV01000003">
    <property type="protein sequence ID" value="PZW41621.1"/>
    <property type="molecule type" value="Genomic_DNA"/>
</dbReference>
<name>A0A2W7I407_9FLAO</name>